<name>A0ABT9EC39_9PROT</name>
<evidence type="ECO:0008006" key="4">
    <source>
        <dbReference type="Google" id="ProtNLM"/>
    </source>
</evidence>
<keyword evidence="3" id="KW-1185">Reference proteome</keyword>
<feature type="region of interest" description="Disordered" evidence="1">
    <location>
        <begin position="373"/>
        <end position="400"/>
    </location>
</feature>
<evidence type="ECO:0000313" key="2">
    <source>
        <dbReference type="EMBL" id="MDO9713460.1"/>
    </source>
</evidence>
<sequence length="400" mass="41999">MSLASSRRADTPPHLGDPALLAALTLASAAVARLDAATALHPLLPALLHRTRLDAARRQAAADGHLIDPWHLAAALEGLPLRAMRDSERIMDAGAIQDAARLALDYHGWLAAPDEDAEEEIRAALAALEGQRPYGVPLLDAAWGAWCWLERGGTRPPLRAALVRRWGAVGVLRAPLPLTGAAALGPDQPWDPPLWIPAFLRAVAAEAGTALDLLIEMERRWLAARAAVAAGRRSTSRAPAAVDLLAAVPLVSATTLAAALGMSVKAACAILDELVRLEVAVEVTHRHSRRLFGLAGLAPLRQAAAPPRRPLPGRGRGRPREVPAAVEVPPEILAPAPPPRAGPLERRAFDYGDLEAAMQAVDAAIRKTRAGLARLARSGSADADAAGGGDPACPTDRSPR</sequence>
<gene>
    <name evidence="2" type="ORF">Q7A36_34360</name>
</gene>
<organism evidence="2 3">
    <name type="scientific">Paracraurococcus lichenis</name>
    <dbReference type="NCBI Taxonomy" id="3064888"/>
    <lineage>
        <taxon>Bacteria</taxon>
        <taxon>Pseudomonadati</taxon>
        <taxon>Pseudomonadota</taxon>
        <taxon>Alphaproteobacteria</taxon>
        <taxon>Acetobacterales</taxon>
        <taxon>Roseomonadaceae</taxon>
        <taxon>Paracraurococcus</taxon>
    </lineage>
</organism>
<feature type="region of interest" description="Disordered" evidence="1">
    <location>
        <begin position="303"/>
        <end position="322"/>
    </location>
</feature>
<protein>
    <recommendedName>
        <fullName evidence="4">MarR family transcriptional regulator</fullName>
    </recommendedName>
</protein>
<evidence type="ECO:0000313" key="3">
    <source>
        <dbReference type="Proteomes" id="UP001243009"/>
    </source>
</evidence>
<dbReference type="RefSeq" id="WP_305108316.1">
    <property type="nucleotide sequence ID" value="NZ_JAUTWS010000092.1"/>
</dbReference>
<comment type="caution">
    <text evidence="2">The sequence shown here is derived from an EMBL/GenBank/DDBJ whole genome shotgun (WGS) entry which is preliminary data.</text>
</comment>
<proteinExistence type="predicted"/>
<feature type="compositionally biased region" description="Low complexity" evidence="1">
    <location>
        <begin position="373"/>
        <end position="385"/>
    </location>
</feature>
<accession>A0ABT9EC39</accession>
<dbReference type="Proteomes" id="UP001243009">
    <property type="component" value="Unassembled WGS sequence"/>
</dbReference>
<reference evidence="2 3" key="1">
    <citation type="submission" date="2023-08" db="EMBL/GenBank/DDBJ databases">
        <title>The draft genome sequence of Paracraurococcus sp. LOR1-02.</title>
        <authorList>
            <person name="Kingkaew E."/>
            <person name="Tanasupawat S."/>
        </authorList>
    </citation>
    <scope>NUCLEOTIDE SEQUENCE [LARGE SCALE GENOMIC DNA]</scope>
    <source>
        <strain evidence="2 3">LOR1-02</strain>
    </source>
</reference>
<dbReference type="EMBL" id="JAUTWS010000092">
    <property type="protein sequence ID" value="MDO9713460.1"/>
    <property type="molecule type" value="Genomic_DNA"/>
</dbReference>
<evidence type="ECO:0000256" key="1">
    <source>
        <dbReference type="SAM" id="MobiDB-lite"/>
    </source>
</evidence>